<sequence length="179" mass="21237">MMVNFDAILHNPLLMTSICNQLNNADTIHISLMSKDNAFQTTLNHIISNKQEQFHKDRINHFGRTVLSQIQHTLEFLEPNRSQEKNVTRLLNEMFDYLYENKLFLEDESMIKCAHIIEKHLIGLLDITYYYINALHYLNLIFAIRVQAEQRDIDSLYNEGDDEDYIEFIIDTNGEKYYI</sequence>
<organism evidence="1">
    <name type="scientific">Pyramimonas orientalis virus</name>
    <name type="common">PoV01</name>
    <dbReference type="NCBI Taxonomy" id="455367"/>
    <lineage>
        <taxon>Viruses</taxon>
        <taxon>Varidnaviria</taxon>
        <taxon>Bamfordvirae</taxon>
        <taxon>Nucleocytoviricota</taxon>
        <taxon>Megaviricetes</taxon>
        <taxon>Imitervirales</taxon>
        <taxon>Allomimiviridae</taxon>
        <taxon>Heliosvirus</taxon>
        <taxon>Heliosvirus raunefjordenense</taxon>
    </lineage>
</organism>
<reference evidence="1" key="1">
    <citation type="submission" date="2020-06" db="EMBL/GenBank/DDBJ databases">
        <title>Lateral gene transfer of anion-conducting channel rhodopsins between green algae and giant viruses.</title>
        <authorList>
            <person name="Rozenberg A."/>
            <person name="Oppermann J."/>
            <person name="Wietek J."/>
            <person name="Fernandez Lahore R.G."/>
            <person name="Sandaa R.-A."/>
            <person name="Bratbak G."/>
            <person name="Hegemann P."/>
            <person name="Beja O."/>
        </authorList>
    </citation>
    <scope>NUCLEOTIDE SEQUENCE</scope>
    <source>
        <strain evidence="1">01B</strain>
    </source>
</reference>
<dbReference type="EMBL" id="MT663540">
    <property type="protein sequence ID" value="QOI90548.1"/>
    <property type="molecule type" value="Genomic_DNA"/>
</dbReference>
<evidence type="ECO:0000313" key="1">
    <source>
        <dbReference type="EMBL" id="QOI90548.1"/>
    </source>
</evidence>
<protein>
    <submittedName>
        <fullName evidence="1">Uncharacterized protein</fullName>
    </submittedName>
</protein>
<organismHost>
    <name type="scientific">Pyramimonas plurioculata</name>
    <dbReference type="NCBI Taxonomy" id="36893"/>
</organismHost>
<gene>
    <name evidence="1" type="ORF">HWQ62_00417</name>
</gene>
<accession>A0A7M3UP79</accession>
<name>A0A7M3UP79_POV01</name>
<proteinExistence type="predicted"/>